<dbReference type="Gene3D" id="3.90.1150.10">
    <property type="entry name" value="Aspartate Aminotransferase, domain 1"/>
    <property type="match status" value="1"/>
</dbReference>
<organism evidence="4 5">
    <name type="scientific">Candidatus Berkelbacteria bacterium RIFOXYA2_FULL_43_10</name>
    <dbReference type="NCBI Taxonomy" id="1797472"/>
    <lineage>
        <taxon>Bacteria</taxon>
        <taxon>Candidatus Berkelbacteria</taxon>
    </lineage>
</organism>
<dbReference type="Gene3D" id="3.40.640.10">
    <property type="entry name" value="Type I PLP-dependent aspartate aminotransferase-like (Major domain)"/>
    <property type="match status" value="1"/>
</dbReference>
<dbReference type="InterPro" id="IPR015424">
    <property type="entry name" value="PyrdxlP-dep_Trfase"/>
</dbReference>
<dbReference type="PANTHER" id="PTHR30244:SF34">
    <property type="entry name" value="DTDP-4-AMINO-4,6-DIDEOXYGALACTOSE TRANSAMINASE"/>
    <property type="match status" value="1"/>
</dbReference>
<dbReference type="EMBL" id="MEZY01000055">
    <property type="protein sequence ID" value="OGD62051.1"/>
    <property type="molecule type" value="Genomic_DNA"/>
</dbReference>
<dbReference type="GO" id="GO:0008483">
    <property type="term" value="F:transaminase activity"/>
    <property type="evidence" value="ECO:0007669"/>
    <property type="project" value="UniProtKB-KW"/>
</dbReference>
<feature type="modified residue" description="N6-(pyridoxal phosphate)lysine" evidence="2">
    <location>
        <position position="180"/>
    </location>
</feature>
<dbReference type="GO" id="GO:0030170">
    <property type="term" value="F:pyridoxal phosphate binding"/>
    <property type="evidence" value="ECO:0007669"/>
    <property type="project" value="TreeGrafter"/>
</dbReference>
<sequence>MINISKPIIGKEEIAAVLKVLKSGMIVQGPVVEKLEENFAKYCGTKYAVAFNSGTAAIHAGLYTLGIGPGDEIITTPFTFVATANPILMQGAKVVFADISEDDFNIDPKEVEKKITKKTKAIIPVDLYGQVYNYPAIKKIAKKYHLKILEDACQAVGANRGKARAGNFGDVAAFSLYATKNIMSGEGGLITTNDEKIAEKCKMFRHHGQSEKTKYEYFDLGYNYRMTDILAAIGLVQLKKIESFSRRRIQNAELLSRGLKDVKGLIIPKIKAEHRHVFHQYTVRIDKDFGHSRDELIESLKKRGINPGVYYPKPLHLHRHFKNQGYKAGDFPVSEQMSKEVLSLPVHPRLRSRDILYIIKTVKGIANEK</sequence>
<reference evidence="4 5" key="1">
    <citation type="journal article" date="2016" name="Nat. Commun.">
        <title>Thousands of microbial genomes shed light on interconnected biogeochemical processes in an aquifer system.</title>
        <authorList>
            <person name="Anantharaman K."/>
            <person name="Brown C.T."/>
            <person name="Hug L.A."/>
            <person name="Sharon I."/>
            <person name="Castelle C.J."/>
            <person name="Probst A.J."/>
            <person name="Thomas B.C."/>
            <person name="Singh A."/>
            <person name="Wilkins M.J."/>
            <person name="Karaoz U."/>
            <person name="Brodie E.L."/>
            <person name="Williams K.H."/>
            <person name="Hubbard S.S."/>
            <person name="Banfield J.F."/>
        </authorList>
    </citation>
    <scope>NUCLEOTIDE SEQUENCE [LARGE SCALE GENOMIC DNA]</scope>
</reference>
<dbReference type="AlphaFoldDB" id="A0A1F5E418"/>
<name>A0A1F5E418_9BACT</name>
<evidence type="ECO:0000256" key="1">
    <source>
        <dbReference type="PIRSR" id="PIRSR000390-1"/>
    </source>
</evidence>
<dbReference type="STRING" id="1797472.A2215_00375"/>
<evidence type="ECO:0000256" key="3">
    <source>
        <dbReference type="RuleBase" id="RU004508"/>
    </source>
</evidence>
<evidence type="ECO:0000313" key="4">
    <source>
        <dbReference type="EMBL" id="OGD62051.1"/>
    </source>
</evidence>
<dbReference type="Proteomes" id="UP000178583">
    <property type="component" value="Unassembled WGS sequence"/>
</dbReference>
<dbReference type="InterPro" id="IPR015422">
    <property type="entry name" value="PyrdxlP-dep_Trfase_small"/>
</dbReference>
<proteinExistence type="inferred from homology"/>
<comment type="similarity">
    <text evidence="3">Belongs to the DegT/DnrJ/EryC1 family.</text>
</comment>
<keyword evidence="2 3" id="KW-0663">Pyridoxal phosphate</keyword>
<dbReference type="SUPFAM" id="SSF53383">
    <property type="entry name" value="PLP-dependent transferases"/>
    <property type="match status" value="1"/>
</dbReference>
<evidence type="ECO:0000256" key="2">
    <source>
        <dbReference type="PIRSR" id="PIRSR000390-2"/>
    </source>
</evidence>
<dbReference type="GO" id="GO:0000271">
    <property type="term" value="P:polysaccharide biosynthetic process"/>
    <property type="evidence" value="ECO:0007669"/>
    <property type="project" value="TreeGrafter"/>
</dbReference>
<dbReference type="Pfam" id="PF01041">
    <property type="entry name" value="DegT_DnrJ_EryC1"/>
    <property type="match status" value="1"/>
</dbReference>
<gene>
    <name evidence="4" type="ORF">A2215_00375</name>
</gene>
<keyword evidence="4" id="KW-0032">Aminotransferase</keyword>
<dbReference type="InterPro" id="IPR000653">
    <property type="entry name" value="DegT/StrS_aminotransferase"/>
</dbReference>
<dbReference type="InterPro" id="IPR015421">
    <property type="entry name" value="PyrdxlP-dep_Trfase_major"/>
</dbReference>
<evidence type="ECO:0000313" key="5">
    <source>
        <dbReference type="Proteomes" id="UP000178583"/>
    </source>
</evidence>
<feature type="active site" description="Proton acceptor" evidence="1">
    <location>
        <position position="180"/>
    </location>
</feature>
<dbReference type="PIRSF" id="PIRSF000390">
    <property type="entry name" value="PLP_StrS"/>
    <property type="match status" value="1"/>
</dbReference>
<comment type="caution">
    <text evidence="4">The sequence shown here is derived from an EMBL/GenBank/DDBJ whole genome shotgun (WGS) entry which is preliminary data.</text>
</comment>
<dbReference type="CDD" id="cd00616">
    <property type="entry name" value="AHBA_syn"/>
    <property type="match status" value="1"/>
</dbReference>
<dbReference type="PANTHER" id="PTHR30244">
    <property type="entry name" value="TRANSAMINASE"/>
    <property type="match status" value="1"/>
</dbReference>
<protein>
    <submittedName>
        <fullName evidence="4">Aminotransferase DegT</fullName>
    </submittedName>
</protein>
<keyword evidence="4" id="KW-0808">Transferase</keyword>
<accession>A0A1F5E418</accession>